<comment type="caution">
    <text evidence="1">The sequence shown here is derived from an EMBL/GenBank/DDBJ whole genome shotgun (WGS) entry which is preliminary data.</text>
</comment>
<keyword evidence="2" id="KW-1185">Reference proteome</keyword>
<evidence type="ECO:0000313" key="1">
    <source>
        <dbReference type="EMBL" id="MFB9260986.1"/>
    </source>
</evidence>
<dbReference type="Proteomes" id="UP001589700">
    <property type="component" value="Unassembled WGS sequence"/>
</dbReference>
<name>A0ABV5JTB8_9ACTN</name>
<reference evidence="1 2" key="1">
    <citation type="submission" date="2024-09" db="EMBL/GenBank/DDBJ databases">
        <authorList>
            <person name="Sun Q."/>
            <person name="Mori K."/>
        </authorList>
    </citation>
    <scope>NUCLEOTIDE SEQUENCE [LARGE SCALE GENOMIC DNA]</scope>
    <source>
        <strain evidence="1 2">CCM 7659</strain>
    </source>
</reference>
<evidence type="ECO:0000313" key="2">
    <source>
        <dbReference type="Proteomes" id="UP001589700"/>
    </source>
</evidence>
<dbReference type="RefSeq" id="WP_380024105.1">
    <property type="nucleotide sequence ID" value="NZ_JBHMDY010000011.1"/>
</dbReference>
<gene>
    <name evidence="1" type="ORF">ACFFVD_14380</name>
</gene>
<dbReference type="EMBL" id="JBHMDY010000011">
    <property type="protein sequence ID" value="MFB9260986.1"/>
    <property type="molecule type" value="Genomic_DNA"/>
</dbReference>
<organism evidence="1 2">
    <name type="scientific">Dietzia aerolata</name>
    <dbReference type="NCBI Taxonomy" id="595984"/>
    <lineage>
        <taxon>Bacteria</taxon>
        <taxon>Bacillati</taxon>
        <taxon>Actinomycetota</taxon>
        <taxon>Actinomycetes</taxon>
        <taxon>Mycobacteriales</taxon>
        <taxon>Dietziaceae</taxon>
        <taxon>Dietzia</taxon>
    </lineage>
</organism>
<proteinExistence type="predicted"/>
<protein>
    <submittedName>
        <fullName evidence="1">Uncharacterized protein</fullName>
    </submittedName>
</protein>
<accession>A0ABV5JTB8</accession>
<sequence>MYKPPTPQEAAAMALQQHALAVSGARYRGPTLDWPTSAPPAPLNPADFPAVDAAAVEAANAGVYNAIAEIIFG</sequence>